<feature type="transmembrane region" description="Helical" evidence="1">
    <location>
        <begin position="107"/>
        <end position="126"/>
    </location>
</feature>
<evidence type="ECO:0000256" key="1">
    <source>
        <dbReference type="SAM" id="Phobius"/>
    </source>
</evidence>
<comment type="caution">
    <text evidence="2">The sequence shown here is derived from an EMBL/GenBank/DDBJ whole genome shotgun (WGS) entry which is preliminary data.</text>
</comment>
<evidence type="ECO:0000313" key="3">
    <source>
        <dbReference type="Proteomes" id="UP000615796"/>
    </source>
</evidence>
<feature type="transmembrane region" description="Helical" evidence="1">
    <location>
        <begin position="41"/>
        <end position="69"/>
    </location>
</feature>
<gene>
    <name evidence="2" type="ORF">H8Q88_17615</name>
</gene>
<name>A0A9X0UK63_VIBME</name>
<feature type="transmembrane region" description="Helical" evidence="1">
    <location>
        <begin position="81"/>
        <end position="101"/>
    </location>
</feature>
<accession>A0A9X0UK63</accession>
<keyword evidence="1" id="KW-0472">Membrane</keyword>
<dbReference type="AlphaFoldDB" id="A0A9X0UK63"/>
<feature type="transmembrane region" description="Helical" evidence="1">
    <location>
        <begin position="133"/>
        <end position="156"/>
    </location>
</feature>
<sequence length="317" mass="37164">MIRITLNFFSGLSIIFLYYLINNDARNFIYSDLHERFGVTFYSGMSFEFAVFIFVDYVIFNISFLSCLVTLKRKNEITQKYLYIIGILSSFSMIVCHKLLLTIGFAGTYYIIPFVLTILSFSYVFIKRNETIVGNFLIPIGSLFLQAFIIFVHALFVHNSLFNQSEIVIKNELVLMGMVEESISNGYFDKSKLSNNLILEKVVREFYEEDLELSYFNGEIGLKDVVKRSISFNSFKHTYMISDISKNGCNYTIYNLRKNHGYYRIEKYAFKSYALKELYSHYFNIIYTSVFVFITLWLLVLFKVILIHGKIKVAKKQ</sequence>
<dbReference type="Proteomes" id="UP000615796">
    <property type="component" value="Unassembled WGS sequence"/>
</dbReference>
<protein>
    <submittedName>
        <fullName evidence="2">Uncharacterized protein</fullName>
    </submittedName>
</protein>
<reference evidence="2" key="1">
    <citation type="submission" date="2020-08" db="EMBL/GenBank/DDBJ databases">
        <title>Genome Sequencing and Pan-Genome Analysis of Migratory bird Vibrio Strains, Inner Mongolia.</title>
        <authorList>
            <person name="Zheng L."/>
        </authorList>
    </citation>
    <scope>NUCLEOTIDE SEQUENCE</scope>
    <source>
        <strain evidence="2">M13F</strain>
    </source>
</reference>
<proteinExistence type="predicted"/>
<feature type="transmembrane region" description="Helical" evidence="1">
    <location>
        <begin position="5"/>
        <end position="21"/>
    </location>
</feature>
<organism evidence="2 3">
    <name type="scientific">Vibrio metschnikovii</name>
    <dbReference type="NCBI Taxonomy" id="28172"/>
    <lineage>
        <taxon>Bacteria</taxon>
        <taxon>Pseudomonadati</taxon>
        <taxon>Pseudomonadota</taxon>
        <taxon>Gammaproteobacteria</taxon>
        <taxon>Vibrionales</taxon>
        <taxon>Vibrionaceae</taxon>
        <taxon>Vibrio</taxon>
    </lineage>
</organism>
<dbReference type="RefSeq" id="WP_187026988.1">
    <property type="nucleotide sequence ID" value="NZ_JACRUP010000018.1"/>
</dbReference>
<dbReference type="EMBL" id="JACRUP010000018">
    <property type="protein sequence ID" value="MBC5852724.1"/>
    <property type="molecule type" value="Genomic_DNA"/>
</dbReference>
<evidence type="ECO:0000313" key="2">
    <source>
        <dbReference type="EMBL" id="MBC5852724.1"/>
    </source>
</evidence>
<keyword evidence="1" id="KW-1133">Transmembrane helix</keyword>
<feature type="transmembrane region" description="Helical" evidence="1">
    <location>
        <begin position="285"/>
        <end position="306"/>
    </location>
</feature>
<keyword evidence="1" id="KW-0812">Transmembrane</keyword>
<keyword evidence="3" id="KW-1185">Reference proteome</keyword>